<feature type="compositionally biased region" description="Low complexity" evidence="6">
    <location>
        <begin position="274"/>
        <end position="290"/>
    </location>
</feature>
<evidence type="ECO:0000313" key="7">
    <source>
        <dbReference type="EMBL" id="GIY97721.1"/>
    </source>
</evidence>
<feature type="compositionally biased region" description="Basic and acidic residues" evidence="6">
    <location>
        <begin position="149"/>
        <end position="170"/>
    </location>
</feature>
<reference evidence="7 8" key="1">
    <citation type="submission" date="2021-06" db="EMBL/GenBank/DDBJ databases">
        <title>Caerostris extrusa draft genome.</title>
        <authorList>
            <person name="Kono N."/>
            <person name="Arakawa K."/>
        </authorList>
    </citation>
    <scope>NUCLEOTIDE SEQUENCE [LARGE SCALE GENOMIC DNA]</scope>
</reference>
<evidence type="ECO:0000313" key="8">
    <source>
        <dbReference type="Proteomes" id="UP001054945"/>
    </source>
</evidence>
<feature type="coiled-coil region" evidence="5">
    <location>
        <begin position="2"/>
        <end position="112"/>
    </location>
</feature>
<dbReference type="InterPro" id="IPR047163">
    <property type="entry name" value="ASPP1/2"/>
</dbReference>
<evidence type="ECO:0000256" key="6">
    <source>
        <dbReference type="SAM" id="MobiDB-lite"/>
    </source>
</evidence>
<feature type="compositionally biased region" description="Polar residues" evidence="6">
    <location>
        <begin position="242"/>
        <end position="252"/>
    </location>
</feature>
<organism evidence="7 8">
    <name type="scientific">Caerostris extrusa</name>
    <name type="common">Bark spider</name>
    <name type="synonym">Caerostris bankana</name>
    <dbReference type="NCBI Taxonomy" id="172846"/>
    <lineage>
        <taxon>Eukaryota</taxon>
        <taxon>Metazoa</taxon>
        <taxon>Ecdysozoa</taxon>
        <taxon>Arthropoda</taxon>
        <taxon>Chelicerata</taxon>
        <taxon>Arachnida</taxon>
        <taxon>Araneae</taxon>
        <taxon>Araneomorphae</taxon>
        <taxon>Entelegynae</taxon>
        <taxon>Araneoidea</taxon>
        <taxon>Araneidae</taxon>
        <taxon>Caerostris</taxon>
    </lineage>
</organism>
<dbReference type="GO" id="GO:0042981">
    <property type="term" value="P:regulation of apoptotic process"/>
    <property type="evidence" value="ECO:0007669"/>
    <property type="project" value="InterPro"/>
</dbReference>
<feature type="compositionally biased region" description="Basic and acidic residues" evidence="6">
    <location>
        <begin position="204"/>
        <end position="226"/>
    </location>
</feature>
<evidence type="ECO:0000256" key="3">
    <source>
        <dbReference type="ARBA" id="ARBA00023043"/>
    </source>
</evidence>
<dbReference type="GO" id="GO:0002039">
    <property type="term" value="F:p53 binding"/>
    <property type="evidence" value="ECO:0007669"/>
    <property type="project" value="InterPro"/>
</dbReference>
<evidence type="ECO:0000256" key="5">
    <source>
        <dbReference type="SAM" id="Coils"/>
    </source>
</evidence>
<keyword evidence="2" id="KW-0677">Repeat</keyword>
<dbReference type="PANTHER" id="PTHR24131:SF10">
    <property type="entry name" value="ANKYRIN-REPEAT, SH3-DOMAIN, AND PROLINE-RICH-REGION CONTAINING PROTEIN, ISOFORM B"/>
    <property type="match status" value="1"/>
</dbReference>
<dbReference type="AlphaFoldDB" id="A0AAV4XRP1"/>
<evidence type="ECO:0000256" key="2">
    <source>
        <dbReference type="ARBA" id="ARBA00022737"/>
    </source>
</evidence>
<feature type="region of interest" description="Disordered" evidence="6">
    <location>
        <begin position="469"/>
        <end position="512"/>
    </location>
</feature>
<feature type="compositionally biased region" description="Polar residues" evidence="6">
    <location>
        <begin position="298"/>
        <end position="354"/>
    </location>
</feature>
<feature type="region of interest" description="Disordered" evidence="6">
    <location>
        <begin position="149"/>
        <end position="437"/>
    </location>
</feature>
<comment type="subcellular location">
    <subcellularLocation>
        <location evidence="1">Nucleus</location>
    </subcellularLocation>
</comment>
<feature type="region of interest" description="Disordered" evidence="6">
    <location>
        <begin position="585"/>
        <end position="607"/>
    </location>
</feature>
<keyword evidence="8" id="KW-1185">Reference proteome</keyword>
<proteinExistence type="predicted"/>
<dbReference type="EMBL" id="BPLR01000825">
    <property type="protein sequence ID" value="GIY97721.1"/>
    <property type="molecule type" value="Genomic_DNA"/>
</dbReference>
<feature type="compositionally biased region" description="Low complexity" evidence="6">
    <location>
        <begin position="192"/>
        <end position="203"/>
    </location>
</feature>
<gene>
    <name evidence="7" type="primary">TP53BP2</name>
    <name evidence="7" type="ORF">CEXT_175601</name>
</gene>
<evidence type="ECO:0000256" key="4">
    <source>
        <dbReference type="ARBA" id="ARBA00023242"/>
    </source>
</evidence>
<dbReference type="Proteomes" id="UP001054945">
    <property type="component" value="Unassembled WGS sequence"/>
</dbReference>
<comment type="caution">
    <text evidence="7">The sequence shown here is derived from an EMBL/GenBank/DDBJ whole genome shotgun (WGS) entry which is preliminary data.</text>
</comment>
<keyword evidence="3" id="KW-0040">ANK repeat</keyword>
<dbReference type="PANTHER" id="PTHR24131">
    <property type="entry name" value="APOPTOSIS-STIMULATING OF P53 PROTEIN"/>
    <property type="match status" value="1"/>
</dbReference>
<feature type="compositionally biased region" description="Pro residues" evidence="6">
    <location>
        <begin position="406"/>
        <end position="420"/>
    </location>
</feature>
<name>A0AAV4XRP1_CAEEX</name>
<feature type="compositionally biased region" description="Basic and acidic residues" evidence="6">
    <location>
        <begin position="592"/>
        <end position="601"/>
    </location>
</feature>
<accession>A0AAV4XRP1</accession>
<feature type="compositionally biased region" description="Polar residues" evidence="6">
    <location>
        <begin position="363"/>
        <end position="380"/>
    </location>
</feature>
<sequence length="607" mass="67157">MAARQQHQIEAHQQLLVAKEQRLKFLKQQEARHHQGQTTHAPDSDRLRHLRERVELQELKLRRLRALRGQVEQHKSNNSNLGAELESIRALFNEKEKELSMAVAKVEELTRQLEDVRRGDVTGLKHGTTPSPATMEFQKLKRELLYRSKLNEQQKRPDSPAKRDLSKAAIRDIPNGPAHRRIAATSTKKATAEPAAQQAAQEVELIRDDLKVPSDTEFTPNKKDPKYQTLPYNTKFPLGNNADGNQKTTHVNGNDEKPHILQNGGPPPYPEPPSVHSVPNKSLPSRSDPLSPRPFVPVSNNSTTRGPQQRISTTSSNGITTVSGSTNVITSQPKSNSIGPPSTARSKTPVSFPNHQVVLPPTVMTSGQSGIPRTIPQTPVRQHPAPSYSYARARSNENALANQKPAVPPKPGTPRKPVLPPRQLHGAVHTPPKPDTVDQAISVLKGDIRSPDTQRQVPLTSLHQRLAPSVYGHHPPQKGDVSDHSSNSTDNEARSSPQNRLPVNGNISNHNAESNNVHISLNRRIGGMPPAFYFPENQTPPSDLNGADHSSVAKRRPFTQDEMQLHNLEIQTSESEMHLPKNQINLSNSMAEKTKDPEVKPPSRFSG</sequence>
<keyword evidence="4" id="KW-0539">Nucleus</keyword>
<feature type="compositionally biased region" description="Polar residues" evidence="6">
    <location>
        <begin position="484"/>
        <end position="512"/>
    </location>
</feature>
<dbReference type="GO" id="GO:0005634">
    <property type="term" value="C:nucleus"/>
    <property type="evidence" value="ECO:0007669"/>
    <property type="project" value="UniProtKB-SubCell"/>
</dbReference>
<keyword evidence="5" id="KW-0175">Coiled coil</keyword>
<evidence type="ECO:0000256" key="1">
    <source>
        <dbReference type="ARBA" id="ARBA00004123"/>
    </source>
</evidence>
<protein>
    <submittedName>
        <fullName evidence="7">Apoptosis-stimulating of p53 protein 2</fullName>
    </submittedName>
</protein>